<keyword evidence="1" id="KW-1133">Transmembrane helix</keyword>
<keyword evidence="1" id="KW-0472">Membrane</keyword>
<dbReference type="Proteomes" id="UP000582213">
    <property type="component" value="Unassembled WGS sequence"/>
</dbReference>
<dbReference type="Pfam" id="PF01998">
    <property type="entry name" value="DUF131"/>
    <property type="match status" value="1"/>
</dbReference>
<proteinExistence type="predicted"/>
<dbReference type="RefSeq" id="WP_156015338.1">
    <property type="nucleotide sequence ID" value="NZ_CP045484.1"/>
</dbReference>
<evidence type="ECO:0000313" key="3">
    <source>
        <dbReference type="EMBL" id="QGR17870.1"/>
    </source>
</evidence>
<feature type="transmembrane region" description="Helical" evidence="1">
    <location>
        <begin position="73"/>
        <end position="93"/>
    </location>
</feature>
<dbReference type="EMBL" id="CP045484">
    <property type="protein sequence ID" value="QGR17870.1"/>
    <property type="molecule type" value="Genomic_DNA"/>
</dbReference>
<dbReference type="EMBL" id="JACHFY010000009">
    <property type="protein sequence ID" value="MBB5253988.1"/>
    <property type="molecule type" value="Genomic_DNA"/>
</dbReference>
<evidence type="ECO:0000313" key="5">
    <source>
        <dbReference type="Proteomes" id="UP000582213"/>
    </source>
</evidence>
<reference evidence="3 4" key="1">
    <citation type="submission" date="2019-10" db="EMBL/GenBank/DDBJ databases">
        <title>Genome Sequences from Six Type Strain Members of the Archaeal Family Sulfolobaceae: Acidianus ambivalens, Acidianus infernus, Metallosphaera prunae, Stygiolobus azoricus, Sulfolobus metallicus, and Sulfurisphaera ohwakuensis.</title>
        <authorList>
            <person name="Counts J.A."/>
            <person name="Kelly R.M."/>
        </authorList>
    </citation>
    <scope>NUCLEOTIDE SEQUENCE [LARGE SCALE GENOMIC DNA]</scope>
    <source>
        <strain evidence="3 4">TA-1</strain>
    </source>
</reference>
<dbReference type="GeneID" id="42802042"/>
<evidence type="ECO:0000256" key="1">
    <source>
        <dbReference type="SAM" id="Phobius"/>
    </source>
</evidence>
<feature type="transmembrane region" description="Helical" evidence="1">
    <location>
        <begin position="6"/>
        <end position="26"/>
    </location>
</feature>
<evidence type="ECO:0000313" key="2">
    <source>
        <dbReference type="EMBL" id="MBB5253988.1"/>
    </source>
</evidence>
<gene>
    <name evidence="3" type="ORF">D1869_12320</name>
    <name evidence="2" type="ORF">HNQ62_001759</name>
</gene>
<organism evidence="3 4">
    <name type="scientific">Sulfurisphaera ohwakuensis</name>
    <dbReference type="NCBI Taxonomy" id="69656"/>
    <lineage>
        <taxon>Archaea</taxon>
        <taxon>Thermoproteota</taxon>
        <taxon>Thermoprotei</taxon>
        <taxon>Sulfolobales</taxon>
        <taxon>Sulfolobaceae</taxon>
        <taxon>Sulfurisphaera</taxon>
    </lineage>
</organism>
<evidence type="ECO:0000313" key="4">
    <source>
        <dbReference type="Proteomes" id="UP000427373"/>
    </source>
</evidence>
<name>A0A650CJ71_SULOH</name>
<dbReference type="AlphaFoldDB" id="A0A650CJ71"/>
<accession>A0A650CJ71</accession>
<dbReference type="KEGG" id="soh:D1869_12320"/>
<keyword evidence="4" id="KW-1185">Reference proteome</keyword>
<protein>
    <submittedName>
        <fullName evidence="3">TIGR00304 family protein</fullName>
    </submittedName>
    <submittedName>
        <fullName evidence="2">Uncharacterized protein (TIGR00304 family)</fullName>
    </submittedName>
</protein>
<dbReference type="Proteomes" id="UP000427373">
    <property type="component" value="Chromosome"/>
</dbReference>
<sequence length="94" mass="10564">MSELLFAIGLTAIFLGLILVMVGLFLEFTKSEKRRAEEEENRQGEQRSEYGGVIFIGPIPIVFGSNKKIAKTMLILGIIIFIIFLILTIVITYL</sequence>
<dbReference type="InterPro" id="IPR002849">
    <property type="entry name" value="DUF131"/>
</dbReference>
<reference evidence="2 5" key="2">
    <citation type="submission" date="2020-08" db="EMBL/GenBank/DDBJ databases">
        <title>Genomic Encyclopedia of Type Strains, Phase IV (KMG-IV): sequencing the most valuable type-strain genomes for metagenomic binning, comparative biology and taxonomic classification.</title>
        <authorList>
            <person name="Goeker M."/>
        </authorList>
    </citation>
    <scope>NUCLEOTIDE SEQUENCE [LARGE SCALE GENOMIC DNA]</scope>
    <source>
        <strain evidence="2 5">DSM 12421</strain>
    </source>
</reference>
<keyword evidence="1" id="KW-0812">Transmembrane</keyword>
<dbReference type="NCBIfam" id="TIGR00304">
    <property type="entry name" value="TIGR00304 family membrane protein"/>
    <property type="match status" value="1"/>
</dbReference>